<keyword evidence="2" id="KW-1133">Transmembrane helix</keyword>
<keyword evidence="4" id="KW-1185">Reference proteome</keyword>
<dbReference type="EMBL" id="BAAAUT010000052">
    <property type="protein sequence ID" value="GAA3155980.1"/>
    <property type="molecule type" value="Genomic_DNA"/>
</dbReference>
<protein>
    <submittedName>
        <fullName evidence="3">Uncharacterized protein</fullName>
    </submittedName>
</protein>
<evidence type="ECO:0000256" key="2">
    <source>
        <dbReference type="SAM" id="Phobius"/>
    </source>
</evidence>
<dbReference type="Proteomes" id="UP001500320">
    <property type="component" value="Unassembled WGS sequence"/>
</dbReference>
<keyword evidence="2" id="KW-0472">Membrane</keyword>
<accession>A0ABP6NS03</accession>
<comment type="caution">
    <text evidence="3">The sequence shown here is derived from an EMBL/GenBank/DDBJ whole genome shotgun (WGS) entry which is preliminary data.</text>
</comment>
<evidence type="ECO:0000256" key="1">
    <source>
        <dbReference type="SAM" id="MobiDB-lite"/>
    </source>
</evidence>
<evidence type="ECO:0000313" key="3">
    <source>
        <dbReference type="EMBL" id="GAA3155980.1"/>
    </source>
</evidence>
<gene>
    <name evidence="3" type="ORF">GCM10010466_53630</name>
</gene>
<organism evidence="3 4">
    <name type="scientific">Planomonospora alba</name>
    <dbReference type="NCBI Taxonomy" id="161354"/>
    <lineage>
        <taxon>Bacteria</taxon>
        <taxon>Bacillati</taxon>
        <taxon>Actinomycetota</taxon>
        <taxon>Actinomycetes</taxon>
        <taxon>Streptosporangiales</taxon>
        <taxon>Streptosporangiaceae</taxon>
        <taxon>Planomonospora</taxon>
    </lineage>
</organism>
<sequence>MTVPAHGTPTPPILPQAIAAVDGPHLWIVAGGLVLAFLAVSSVRLVPAGERLAVFRSAPGSGASASPPSSSPGSRSPSEAT</sequence>
<dbReference type="RefSeq" id="WP_344864189.1">
    <property type="nucleotide sequence ID" value="NZ_BAAAUT010000052.1"/>
</dbReference>
<keyword evidence="2" id="KW-0812">Transmembrane</keyword>
<reference evidence="4" key="1">
    <citation type="journal article" date="2019" name="Int. J. Syst. Evol. Microbiol.">
        <title>The Global Catalogue of Microorganisms (GCM) 10K type strain sequencing project: providing services to taxonomists for standard genome sequencing and annotation.</title>
        <authorList>
            <consortium name="The Broad Institute Genomics Platform"/>
            <consortium name="The Broad Institute Genome Sequencing Center for Infectious Disease"/>
            <person name="Wu L."/>
            <person name="Ma J."/>
        </authorList>
    </citation>
    <scope>NUCLEOTIDE SEQUENCE [LARGE SCALE GENOMIC DNA]</scope>
    <source>
        <strain evidence="4">JCM 9373</strain>
    </source>
</reference>
<name>A0ABP6NS03_9ACTN</name>
<proteinExistence type="predicted"/>
<feature type="transmembrane region" description="Helical" evidence="2">
    <location>
        <begin position="26"/>
        <end position="46"/>
    </location>
</feature>
<evidence type="ECO:0000313" key="4">
    <source>
        <dbReference type="Proteomes" id="UP001500320"/>
    </source>
</evidence>
<feature type="region of interest" description="Disordered" evidence="1">
    <location>
        <begin position="57"/>
        <end position="81"/>
    </location>
</feature>